<name>A0A7S1XPS0_9STRA</name>
<reference evidence="2" key="1">
    <citation type="submission" date="2021-01" db="EMBL/GenBank/DDBJ databases">
        <authorList>
            <person name="Corre E."/>
            <person name="Pelletier E."/>
            <person name="Niang G."/>
            <person name="Scheremetjew M."/>
            <person name="Finn R."/>
            <person name="Kale V."/>
            <person name="Holt S."/>
            <person name="Cochrane G."/>
            <person name="Meng A."/>
            <person name="Brown T."/>
            <person name="Cohen L."/>
        </authorList>
    </citation>
    <scope>NUCLEOTIDE SEQUENCE</scope>
    <source>
        <strain evidence="2">CCMP2877</strain>
    </source>
</reference>
<protein>
    <submittedName>
        <fullName evidence="2">Uncharacterized protein</fullName>
    </submittedName>
</protein>
<keyword evidence="1" id="KW-0472">Membrane</keyword>
<feature type="transmembrane region" description="Helical" evidence="1">
    <location>
        <begin position="502"/>
        <end position="524"/>
    </location>
</feature>
<sequence>MGSGLFDILVFRDTWLPALAESGRLLPLEPMMSTLDIESWYLDIFYGLREHDLRYDGHFYGAPLDADFLCPVRMTSDSATLPTDGTLSTWNDLIDVAEASASQLNSPGICIDSWELLQEFAFTIFATMLQREGPDQGFLFNHTAVPGELHTNFETDGFLEAARILQRLANVTAFVPNGDFTDNPSVTCPIFMDRGCDPDLSQDANGNDFVPFKMPGSPVVYDFSEEALVDCVFGETCIEDPNAVMRDVNHAPIPVARRLLGIAYHGTGDAYEDPTTQTAFQFIRSILSNSTDFLMNGGCIDPFMSSQVNYLSEAMEEEGVEQAFIDCARDVTTWALDHLNMALPLRLPNAQDYLDAFDDELKAFWYGNTTTEDGFERPEYAGTRGDAGATTEADVDAAIAAFSVALTARFNEIMTAADSAANDPYYTLNGYRKSLGQVPYVPPETEEKEEDLAIDADEFWALIGGGVALIMILGCTLAYAARKEEAALELVMKASTNIAVPVMGFFLECVDLGSDLISCIFIATTNLDVISTNMRIAYIICLTATLVPSVFSSMRLVRRINEEVEYRGRTEATRTAELVDEEGVPPAAETASVSTSITSQVVLPVKSAGARLKPTDLAKIIRMEKDATADMLHRIAMTEMTISAVAVKLVMEHIPMTIANVVLFESSRKDPAFAQHRVAASLLVSIISGVAGLAAAATKLQTFFSFEYPEKLRLQQRMQALTALGEGEDMRTVPDSRSARVMNAMRTTRTRHVTAFEDTLAIPLIRARSSYYGDKPKKYSKMDVVPLGPQKA</sequence>
<dbReference type="EMBL" id="HBGJ01019657">
    <property type="protein sequence ID" value="CAD9254350.1"/>
    <property type="molecule type" value="Transcribed_RNA"/>
</dbReference>
<organism evidence="2">
    <name type="scientific">Phaeomonas parva</name>
    <dbReference type="NCBI Taxonomy" id="124430"/>
    <lineage>
        <taxon>Eukaryota</taxon>
        <taxon>Sar</taxon>
        <taxon>Stramenopiles</taxon>
        <taxon>Ochrophyta</taxon>
        <taxon>Pinguiophyceae</taxon>
        <taxon>Pinguiochrysidales</taxon>
        <taxon>Pinguiochrysidaceae</taxon>
        <taxon>Phaeomonas</taxon>
    </lineage>
</organism>
<proteinExistence type="predicted"/>
<dbReference type="SUPFAM" id="SSF53850">
    <property type="entry name" value="Periplasmic binding protein-like II"/>
    <property type="match status" value="1"/>
</dbReference>
<feature type="transmembrane region" description="Helical" evidence="1">
    <location>
        <begin position="678"/>
        <end position="697"/>
    </location>
</feature>
<evidence type="ECO:0000256" key="1">
    <source>
        <dbReference type="SAM" id="Phobius"/>
    </source>
</evidence>
<keyword evidence="1" id="KW-0812">Transmembrane</keyword>
<accession>A0A7S1XPS0</accession>
<feature type="transmembrane region" description="Helical" evidence="1">
    <location>
        <begin position="536"/>
        <end position="557"/>
    </location>
</feature>
<evidence type="ECO:0000313" key="2">
    <source>
        <dbReference type="EMBL" id="CAD9254350.1"/>
    </source>
</evidence>
<dbReference type="Gene3D" id="3.40.190.10">
    <property type="entry name" value="Periplasmic binding protein-like II"/>
    <property type="match status" value="1"/>
</dbReference>
<gene>
    <name evidence="2" type="ORF">PPAR1163_LOCUS12717</name>
</gene>
<dbReference type="AlphaFoldDB" id="A0A7S1XPS0"/>
<keyword evidence="1" id="KW-1133">Transmembrane helix</keyword>
<feature type="transmembrane region" description="Helical" evidence="1">
    <location>
        <begin position="459"/>
        <end position="481"/>
    </location>
</feature>